<dbReference type="EMBL" id="JABANE010000145">
    <property type="protein sequence ID" value="NME72234.1"/>
    <property type="molecule type" value="Genomic_DNA"/>
</dbReference>
<organism evidence="1 2">
    <name type="scientific">Flammeovirga aprica JL-4</name>
    <dbReference type="NCBI Taxonomy" id="694437"/>
    <lineage>
        <taxon>Bacteria</taxon>
        <taxon>Pseudomonadati</taxon>
        <taxon>Bacteroidota</taxon>
        <taxon>Cytophagia</taxon>
        <taxon>Cytophagales</taxon>
        <taxon>Flammeovirgaceae</taxon>
        <taxon>Flammeovirga</taxon>
    </lineage>
</organism>
<evidence type="ECO:0008006" key="3">
    <source>
        <dbReference type="Google" id="ProtNLM"/>
    </source>
</evidence>
<dbReference type="AlphaFoldDB" id="A0A7X9S0Y6"/>
<accession>A0A7X9S0Y6</accession>
<keyword evidence="2" id="KW-1185">Reference proteome</keyword>
<dbReference type="RefSeq" id="WP_169660427.1">
    <property type="nucleotide sequence ID" value="NZ_JABANE010000145.1"/>
</dbReference>
<protein>
    <recommendedName>
        <fullName evidence="3">SIR2-like domain-containing protein</fullName>
    </recommendedName>
</protein>
<reference evidence="1 2" key="1">
    <citation type="submission" date="2020-04" db="EMBL/GenBank/DDBJ databases">
        <title>Flammeovirga sp. SR4, a novel species isolated from seawater.</title>
        <authorList>
            <person name="Wang X."/>
        </authorList>
    </citation>
    <scope>NUCLEOTIDE SEQUENCE [LARGE SCALE GENOMIC DNA]</scope>
    <source>
        <strain evidence="1 2">ATCC 23126</strain>
    </source>
</reference>
<name>A0A7X9S0Y6_9BACT</name>
<sequence length="297" mass="34964">MEKTILFGNGINLLSQNALNWNNLLEELKEARIFENGNLPNTLIFERIVLEKDKVDLKSAHLAEKNIKDRIANNFQNIPTNPFYKRLFELGCKNYMTTNYDYAFIKCLSDVFTIKNNSTEEAYNIRRNTSILKDNKEVTKIWNIHGEINKPSSIMLGLDHYCGTIGKLDGYLKGTYEFFQNKKKVRVRSLFKKVSDKKYDGYSWIELFFTTDIHIVGLSMDYSETDLWWVLNKRARTMYNGRKKLIKNNIYFYTDQNISKEKEELLHSFKVKVIKDTVVDNDWGGHYNRILDQIGEE</sequence>
<comment type="caution">
    <text evidence="1">The sequence shown here is derived from an EMBL/GenBank/DDBJ whole genome shotgun (WGS) entry which is preliminary data.</text>
</comment>
<dbReference type="Proteomes" id="UP000576082">
    <property type="component" value="Unassembled WGS sequence"/>
</dbReference>
<evidence type="ECO:0000313" key="1">
    <source>
        <dbReference type="EMBL" id="NME72234.1"/>
    </source>
</evidence>
<gene>
    <name evidence="1" type="ORF">HHU12_30015</name>
</gene>
<evidence type="ECO:0000313" key="2">
    <source>
        <dbReference type="Proteomes" id="UP000576082"/>
    </source>
</evidence>
<proteinExistence type="predicted"/>